<sequence length="451" mass="51154">MKTYGVRSSVVYNMKSTPICIVILITCSGYVSAELEFYPDYQRPDITEEEWVREVPTNQDFSSLYDEPRSTFSQNPQLDMPYLNLYKPADLTWPNIATQNLLRKQNLANRIQEMTRNLEETDRRPQYYFKTSRVPEDRLNNYNIFQDRKAGGDFVPMSKPNFRILDDIRLNADKDSSDFIFSLDSLEDGDKNFMDSSNEEGLDGSKSYVEDIFSDAKLVDDPTEFAYPPSDPRYFENADVTESQTPNHVKVREDKSNSAKGLISDRQRTNENYRTSPIFNQNSEDVSEVVALKQNAIDYTTGVYIIAIVAGISAAATVGLIAFGIGWYNLQKHVKNTSDVEYPAYGVTGPNKDISPSGDRRLAQSAQMYHYQHQKQQIIAMESRAAANERHGSLSEADSDEENEEGDYTVYECPGLAPTGEMEVKNPLFHDDPTPAQTPALKISENNVQKK</sequence>
<dbReference type="PANTHER" id="PTHR23352">
    <property type="entry name" value="NEURAL PROLIFERATION DIFFERENTIATION AND CONTROL PROTEIN-1 NPDC-1 PROTEIN"/>
    <property type="match status" value="1"/>
</dbReference>
<evidence type="ECO:0000313" key="3">
    <source>
        <dbReference type="EMBL" id="KAK4873066.1"/>
    </source>
</evidence>
<feature type="compositionally biased region" description="Acidic residues" evidence="1">
    <location>
        <begin position="397"/>
        <end position="407"/>
    </location>
</feature>
<dbReference type="AlphaFoldDB" id="A0AAN7P2W2"/>
<organism evidence="3 4">
    <name type="scientific">Aquatica leii</name>
    <dbReference type="NCBI Taxonomy" id="1421715"/>
    <lineage>
        <taxon>Eukaryota</taxon>
        <taxon>Metazoa</taxon>
        <taxon>Ecdysozoa</taxon>
        <taxon>Arthropoda</taxon>
        <taxon>Hexapoda</taxon>
        <taxon>Insecta</taxon>
        <taxon>Pterygota</taxon>
        <taxon>Neoptera</taxon>
        <taxon>Endopterygota</taxon>
        <taxon>Coleoptera</taxon>
        <taxon>Polyphaga</taxon>
        <taxon>Elateriformia</taxon>
        <taxon>Elateroidea</taxon>
        <taxon>Lampyridae</taxon>
        <taxon>Luciolinae</taxon>
        <taxon>Aquatica</taxon>
    </lineage>
</organism>
<accession>A0AAN7P2W2</accession>
<gene>
    <name evidence="3" type="ORF">RN001_015095</name>
</gene>
<feature type="region of interest" description="Disordered" evidence="1">
    <location>
        <begin position="385"/>
        <end position="451"/>
    </location>
</feature>
<dbReference type="EMBL" id="JARPUR010000007">
    <property type="protein sequence ID" value="KAK4873066.1"/>
    <property type="molecule type" value="Genomic_DNA"/>
</dbReference>
<name>A0AAN7P2W2_9COLE</name>
<comment type="caution">
    <text evidence="3">The sequence shown here is derived from an EMBL/GenBank/DDBJ whole genome shotgun (WGS) entry which is preliminary data.</text>
</comment>
<proteinExistence type="predicted"/>
<dbReference type="GO" id="GO:0016020">
    <property type="term" value="C:membrane"/>
    <property type="evidence" value="ECO:0007669"/>
    <property type="project" value="InterPro"/>
</dbReference>
<evidence type="ECO:0008006" key="5">
    <source>
        <dbReference type="Google" id="ProtNLM"/>
    </source>
</evidence>
<feature type="transmembrane region" description="Helical" evidence="2">
    <location>
        <begin position="303"/>
        <end position="328"/>
    </location>
</feature>
<evidence type="ECO:0000256" key="2">
    <source>
        <dbReference type="SAM" id="Phobius"/>
    </source>
</evidence>
<reference evidence="4" key="1">
    <citation type="submission" date="2023-01" db="EMBL/GenBank/DDBJ databases">
        <title>Key to firefly adult light organ development and bioluminescence: homeobox transcription factors regulate luciferase expression and transportation to peroxisome.</title>
        <authorList>
            <person name="Fu X."/>
        </authorList>
    </citation>
    <scope>NUCLEOTIDE SEQUENCE [LARGE SCALE GENOMIC DNA]</scope>
</reference>
<dbReference type="PANTHER" id="PTHR23352:SF2">
    <property type="entry name" value="NEURAL PROLIFERATION DIFFERENTIATION AND CONTROL PROTEIN 1"/>
    <property type="match status" value="1"/>
</dbReference>
<feature type="region of interest" description="Disordered" evidence="1">
    <location>
        <begin position="251"/>
        <end position="271"/>
    </location>
</feature>
<keyword evidence="2" id="KW-1133">Transmembrane helix</keyword>
<protein>
    <recommendedName>
        <fullName evidence="5">Neural proliferation differentiation and control protein 1</fullName>
    </recommendedName>
</protein>
<dbReference type="InterPro" id="IPR009635">
    <property type="entry name" value="NPDC1"/>
</dbReference>
<keyword evidence="2" id="KW-0472">Membrane</keyword>
<keyword evidence="4" id="KW-1185">Reference proteome</keyword>
<dbReference type="Pfam" id="PF06809">
    <property type="entry name" value="NPDC1"/>
    <property type="match status" value="1"/>
</dbReference>
<feature type="compositionally biased region" description="Basic and acidic residues" evidence="1">
    <location>
        <begin position="422"/>
        <end position="433"/>
    </location>
</feature>
<evidence type="ECO:0000256" key="1">
    <source>
        <dbReference type="SAM" id="MobiDB-lite"/>
    </source>
</evidence>
<dbReference type="Proteomes" id="UP001353858">
    <property type="component" value="Unassembled WGS sequence"/>
</dbReference>
<evidence type="ECO:0000313" key="4">
    <source>
        <dbReference type="Proteomes" id="UP001353858"/>
    </source>
</evidence>
<keyword evidence="2" id="KW-0812">Transmembrane</keyword>